<evidence type="ECO:0000313" key="2">
    <source>
        <dbReference type="Proteomes" id="UP001165962"/>
    </source>
</evidence>
<dbReference type="PANTHER" id="PTHR36848">
    <property type="entry name" value="DNA-BINDING PROTEIN (PUTATIVE SECRETED PROTEIN)-RELATED"/>
    <property type="match status" value="1"/>
</dbReference>
<dbReference type="EMBL" id="JAAOIW010000013">
    <property type="protein sequence ID" value="NHN33630.1"/>
    <property type="molecule type" value="Genomic_DNA"/>
</dbReference>
<name>A0ABX0JIL4_9BACL</name>
<comment type="caution">
    <text evidence="1">The sequence shown here is derived from an EMBL/GenBank/DDBJ whole genome shotgun (WGS) entry which is preliminary data.</text>
</comment>
<dbReference type="RefSeq" id="WP_166153943.1">
    <property type="nucleotide sequence ID" value="NZ_JAAOIW010000013.1"/>
</dbReference>
<dbReference type="InterPro" id="IPR029062">
    <property type="entry name" value="Class_I_gatase-like"/>
</dbReference>
<organism evidence="1 2">
    <name type="scientific">Paenibacillus agricola</name>
    <dbReference type="NCBI Taxonomy" id="2716264"/>
    <lineage>
        <taxon>Bacteria</taxon>
        <taxon>Bacillati</taxon>
        <taxon>Bacillota</taxon>
        <taxon>Bacilli</taxon>
        <taxon>Bacillales</taxon>
        <taxon>Paenibacillaceae</taxon>
        <taxon>Paenibacillus</taxon>
    </lineage>
</organism>
<evidence type="ECO:0008006" key="3">
    <source>
        <dbReference type="Google" id="ProtNLM"/>
    </source>
</evidence>
<protein>
    <recommendedName>
        <fullName evidence="3">Alpha-L-rhamnosidase-like protein</fullName>
    </recommendedName>
</protein>
<dbReference type="Proteomes" id="UP001165962">
    <property type="component" value="Unassembled WGS sequence"/>
</dbReference>
<evidence type="ECO:0000313" key="1">
    <source>
        <dbReference type="EMBL" id="NHN33630.1"/>
    </source>
</evidence>
<gene>
    <name evidence="1" type="ORF">G9U52_27815</name>
</gene>
<dbReference type="CDD" id="cd03143">
    <property type="entry name" value="A4_beta-galactosidase_middle_domain"/>
    <property type="match status" value="1"/>
</dbReference>
<dbReference type="Pfam" id="PF17132">
    <property type="entry name" value="Glyco_hydro_106"/>
    <property type="match status" value="1"/>
</dbReference>
<dbReference type="InterPro" id="IPR053161">
    <property type="entry name" value="Ulvan_degrading_GH"/>
</dbReference>
<reference evidence="1" key="1">
    <citation type="submission" date="2020-03" db="EMBL/GenBank/DDBJ databases">
        <title>Draft sequencing of Paenibacilllus sp. S3N08.</title>
        <authorList>
            <person name="Kim D.-U."/>
        </authorList>
    </citation>
    <scope>NUCLEOTIDE SEQUENCE</scope>
    <source>
        <strain evidence="1">S3N08</strain>
    </source>
</reference>
<dbReference type="PANTHER" id="PTHR36848:SF2">
    <property type="entry name" value="SECRETED PROTEIN"/>
    <property type="match status" value="1"/>
</dbReference>
<accession>A0ABX0JIL4</accession>
<dbReference type="Gene3D" id="3.40.50.880">
    <property type="match status" value="1"/>
</dbReference>
<proteinExistence type="predicted"/>
<keyword evidence="2" id="KW-1185">Reference proteome</keyword>
<sequence>MLNEKWFRNPPVEFRVLPFWFWNGDLQEAEIVRQIDEMADKGLGGFFICARQGITVPYLSQQWFDRVRTAIGAAERRGLQVWLYDEYPYPSGIAGGEVTLEHPEAKQRTLTRHVATVQNGEEAEMDLPWGRVLSAKAVPLHATNGTKQWEHAIDVSKHIGNFQDEPIFQQNGSTVYNPTRYFTYNTIKKLIWPGISTGKSNGNGQQWQITVIVEQEAKDFKYFGTFVDPLHAGAMETFVRLTHERYAEEIGEHFGTTVKGMFTDEIGLRIGKIPWSPALPAFFEDRCGYSLLDHLHHLFEDTGEAAAKVRYDFMQCVHLLMRSNYHHRVYEWCDRNQLEYIAEVPGVRMTTQLYSHIPGGDTAHEKLGRPLAWIMKKYGHSLRANPKMGSSLARQLGRNRALIECFHSVGWSMTLQDARWMIDWMAALGTNMFNFHAFFYSIDGMRKHDAPPSQFYQNPYWKHFSHLADYVGRISSVMTQGTAQIDIAIMDPSTSLWTHLATPFHQFQYWGSNDVERQRLDQMKVDWVQIQTALLTAQRDFDTIDPEIIMQADIGNGLMNVGKASYKVLIIPPITNMEAAAWSKIKSFIEAGGSVISIGMLPYEEIEAGSGTVAEISAWFRHETAETSEAGTAVAFAFPPNTSGEGAFNGTREGNREGAYFLPLDPDQPSESYAAVHLNELLALLERICPRRVELHAEDGDTQCLLLQHRNMGDQADVLFISNREGAQKQVTVHLSELDFGFMDSAWYRDLENGETRGLKADRTESGWAISLKFAPYQSHLIELRGGQQKNSKELVGNPVMNNAHALLPATPIQVVIDSQWSVETTAPNMLRIGSFRMAIDPDQVGVEQKWYLGKGDAAAWFDVDTKTWINQCADLADELKLSLDYKKYGFGTPLRTTISYPITVWYTSAFVVNVLPVSCELLMDQEAILGEYIIYVNGQVWNKGSLPLVVGDNSIAIRLVVGHDHDGIVDPLYVSGAFGVGWTDSGKPVITEIPTAANPNAEVIAGFPYYSGTFVFRRSCEIPSIPEKGSFELSLAGLSPNFHDCAELSLNGASLGVRAWTPYCWQGSTELIRLGTNDVELRIENTLSHRLDGTYFDYKEHRLRDVSKYIAESEGRSAQ</sequence>